<dbReference type="PANTHER" id="PTHR42770">
    <property type="entry name" value="AMINO ACID TRANSPORTER-RELATED"/>
    <property type="match status" value="1"/>
</dbReference>
<evidence type="ECO:0000256" key="4">
    <source>
        <dbReference type="ARBA" id="ARBA00022989"/>
    </source>
</evidence>
<accession>A0ABS3NIZ2</accession>
<feature type="transmembrane region" description="Helical" evidence="6">
    <location>
        <begin position="38"/>
        <end position="65"/>
    </location>
</feature>
<comment type="caution">
    <text evidence="7">The sequence shown here is derived from an EMBL/GenBank/DDBJ whole genome shotgun (WGS) entry which is preliminary data.</text>
</comment>
<feature type="transmembrane region" description="Helical" evidence="6">
    <location>
        <begin position="93"/>
        <end position="117"/>
    </location>
</feature>
<keyword evidence="3 6" id="KW-0812">Transmembrane</keyword>
<evidence type="ECO:0000313" key="8">
    <source>
        <dbReference type="Proteomes" id="UP000664882"/>
    </source>
</evidence>
<proteinExistence type="predicted"/>
<keyword evidence="5 6" id="KW-0472">Membrane</keyword>
<sequence length="493" mass="52909">MPHESNEDHKKVLSRLDVLFLAFGAMIGWGWVVLSGNWIIGAGTLGAMLAFVLGGVLVIFVGLAYAELASAMPTTGGALIYVLRGIGYKTGFVAAWALALGYISVVSFEAVALPTVIEYIFPDYKVGLMYSIQGYDVYASWVLVGMLGSVFITVVNLMGVKFAALLQMILTIIIGIIGLMLIFGAAVNGSVHNADPLLIGGVAGVLTVAIMTPFMFVGFDVIPQTAEEMKIPPRSIGRILIVSVVAAVIWYVAIIFAVGFGLDQTALVSSVLPTADAMSNVFGHTGFGIVLILGGVAGIITSWNSFIIGGSRILCAMAERKMIPAWFSRRHARYHTPINAILFIGTLSTLAPLLGRPMLIWLVDAGGLAIVLAYALVAVAFVRLRRNEPNMARPFRAGQSSFVGWAAVIFSVLFIALYLPGMPAALLWPYEWLIFAGWWGVGCLLMLQMRSARRAVDPKQLVSTAVKEEEAQCTNSVLNKSLRGRTALKPSSM</sequence>
<feature type="transmembrane region" description="Helical" evidence="6">
    <location>
        <begin position="282"/>
        <end position="315"/>
    </location>
</feature>
<evidence type="ECO:0000256" key="6">
    <source>
        <dbReference type="SAM" id="Phobius"/>
    </source>
</evidence>
<feature type="transmembrane region" description="Helical" evidence="6">
    <location>
        <begin position="402"/>
        <end position="421"/>
    </location>
</feature>
<feature type="transmembrane region" description="Helical" evidence="6">
    <location>
        <begin position="164"/>
        <end position="185"/>
    </location>
</feature>
<evidence type="ECO:0000256" key="3">
    <source>
        <dbReference type="ARBA" id="ARBA00022692"/>
    </source>
</evidence>
<protein>
    <submittedName>
        <fullName evidence="7">APC family permease</fullName>
    </submittedName>
</protein>
<keyword evidence="4 6" id="KW-1133">Transmembrane helix</keyword>
<comment type="subcellular location">
    <subcellularLocation>
        <location evidence="1">Cell membrane</location>
        <topology evidence="1">Multi-pass membrane protein</topology>
    </subcellularLocation>
</comment>
<dbReference type="InterPro" id="IPR050367">
    <property type="entry name" value="APC_superfamily"/>
</dbReference>
<dbReference type="EMBL" id="JAGDFX010000017">
    <property type="protein sequence ID" value="MBO1520538.1"/>
    <property type="molecule type" value="Genomic_DNA"/>
</dbReference>
<feature type="transmembrane region" description="Helical" evidence="6">
    <location>
        <begin position="239"/>
        <end position="262"/>
    </location>
</feature>
<feature type="transmembrane region" description="Helical" evidence="6">
    <location>
        <begin position="360"/>
        <end position="382"/>
    </location>
</feature>
<dbReference type="Gene3D" id="1.20.1740.10">
    <property type="entry name" value="Amino acid/polyamine transporter I"/>
    <property type="match status" value="1"/>
</dbReference>
<keyword evidence="8" id="KW-1185">Reference proteome</keyword>
<dbReference type="PANTHER" id="PTHR42770:SF7">
    <property type="entry name" value="MEMBRANE PROTEIN"/>
    <property type="match status" value="1"/>
</dbReference>
<reference evidence="7 8" key="1">
    <citation type="submission" date="2021-03" db="EMBL/GenBank/DDBJ databases">
        <title>Oceanisphaera sp. nov., isolated from the intestine.</title>
        <authorList>
            <person name="Zhao L.-H."/>
            <person name="Shi L.-F."/>
        </authorList>
    </citation>
    <scope>NUCLEOTIDE SEQUENCE [LARGE SCALE GENOMIC DNA]</scope>
    <source>
        <strain evidence="7 8">DM8</strain>
    </source>
</reference>
<keyword evidence="2" id="KW-1003">Cell membrane</keyword>
<dbReference type="Pfam" id="PF13520">
    <property type="entry name" value="AA_permease_2"/>
    <property type="match status" value="1"/>
</dbReference>
<gene>
    <name evidence="7" type="ORF">J3U76_13015</name>
</gene>
<organism evidence="7 8">
    <name type="scientific">Oceanisphaera pacifica</name>
    <dbReference type="NCBI Taxonomy" id="2818389"/>
    <lineage>
        <taxon>Bacteria</taxon>
        <taxon>Pseudomonadati</taxon>
        <taxon>Pseudomonadota</taxon>
        <taxon>Gammaproteobacteria</taxon>
        <taxon>Aeromonadales</taxon>
        <taxon>Aeromonadaceae</taxon>
        <taxon>Oceanisphaera</taxon>
    </lineage>
</organism>
<feature type="transmembrane region" description="Helical" evidence="6">
    <location>
        <begin position="427"/>
        <end position="447"/>
    </location>
</feature>
<dbReference type="RefSeq" id="WP_208006409.1">
    <property type="nucleotide sequence ID" value="NZ_JAGDFX010000017.1"/>
</dbReference>
<dbReference type="Proteomes" id="UP000664882">
    <property type="component" value="Unassembled WGS sequence"/>
</dbReference>
<feature type="transmembrane region" description="Helical" evidence="6">
    <location>
        <begin position="197"/>
        <end position="219"/>
    </location>
</feature>
<feature type="transmembrane region" description="Helical" evidence="6">
    <location>
        <begin position="137"/>
        <end position="157"/>
    </location>
</feature>
<feature type="transmembrane region" description="Helical" evidence="6">
    <location>
        <begin position="12"/>
        <end position="32"/>
    </location>
</feature>
<evidence type="ECO:0000313" key="7">
    <source>
        <dbReference type="EMBL" id="MBO1520538.1"/>
    </source>
</evidence>
<evidence type="ECO:0000256" key="5">
    <source>
        <dbReference type="ARBA" id="ARBA00023136"/>
    </source>
</evidence>
<evidence type="ECO:0000256" key="2">
    <source>
        <dbReference type="ARBA" id="ARBA00022475"/>
    </source>
</evidence>
<dbReference type="InterPro" id="IPR002293">
    <property type="entry name" value="AA/rel_permease1"/>
</dbReference>
<feature type="transmembrane region" description="Helical" evidence="6">
    <location>
        <begin position="336"/>
        <end position="354"/>
    </location>
</feature>
<name>A0ABS3NIZ2_9GAMM</name>
<evidence type="ECO:0000256" key="1">
    <source>
        <dbReference type="ARBA" id="ARBA00004651"/>
    </source>
</evidence>
<dbReference type="PIRSF" id="PIRSF006060">
    <property type="entry name" value="AA_transporter"/>
    <property type="match status" value="1"/>
</dbReference>